<comment type="catalytic activity">
    <reaction evidence="1">
        <text>ATP + protein L-histidine = ADP + protein N-phospho-L-histidine.</text>
        <dbReference type="EC" id="2.7.13.3"/>
    </reaction>
</comment>
<dbReference type="AlphaFoldDB" id="A0A2B1K7G0"/>
<keyword evidence="10" id="KW-0902">Two-component regulatory system</keyword>
<dbReference type="SMART" id="SM00388">
    <property type="entry name" value="HisKA"/>
    <property type="match status" value="1"/>
</dbReference>
<keyword evidence="6" id="KW-0808">Transferase</keyword>
<dbReference type="InterPro" id="IPR003661">
    <property type="entry name" value="HisK_dim/P_dom"/>
</dbReference>
<dbReference type="SUPFAM" id="SSF158472">
    <property type="entry name" value="HAMP domain-like"/>
    <property type="match status" value="1"/>
</dbReference>
<dbReference type="Pfam" id="PF02518">
    <property type="entry name" value="HATPase_c"/>
    <property type="match status" value="1"/>
</dbReference>
<evidence type="ECO:0000313" key="17">
    <source>
        <dbReference type="Proteomes" id="UP000225182"/>
    </source>
</evidence>
<evidence type="ECO:0000256" key="10">
    <source>
        <dbReference type="ARBA" id="ARBA00023012"/>
    </source>
</evidence>
<evidence type="ECO:0000256" key="13">
    <source>
        <dbReference type="SAM" id="Phobius"/>
    </source>
</evidence>
<dbReference type="SMART" id="SM00304">
    <property type="entry name" value="HAMP"/>
    <property type="match status" value="1"/>
</dbReference>
<evidence type="ECO:0000256" key="3">
    <source>
        <dbReference type="ARBA" id="ARBA00012438"/>
    </source>
</evidence>
<dbReference type="SUPFAM" id="SSF47384">
    <property type="entry name" value="Homodimeric domain of signal transducing histidine kinase"/>
    <property type="match status" value="1"/>
</dbReference>
<dbReference type="SUPFAM" id="SSF55874">
    <property type="entry name" value="ATPase domain of HSP90 chaperone/DNA topoisomerase II/histidine kinase"/>
    <property type="match status" value="1"/>
</dbReference>
<dbReference type="GO" id="GO:0016036">
    <property type="term" value="P:cellular response to phosphate starvation"/>
    <property type="evidence" value="ECO:0007669"/>
    <property type="project" value="TreeGrafter"/>
</dbReference>
<evidence type="ECO:0000313" key="16">
    <source>
        <dbReference type="EMBL" id="PFN20865.1"/>
    </source>
</evidence>
<keyword evidence="8 16" id="KW-0418">Kinase</keyword>
<keyword evidence="5" id="KW-0597">Phosphoprotein</keyword>
<accession>A0A2B1K7G0</accession>
<comment type="caution">
    <text evidence="16">The sequence shown here is derived from an EMBL/GenBank/DDBJ whole genome shotgun (WGS) entry which is preliminary data.</text>
</comment>
<dbReference type="GO" id="GO:0005886">
    <property type="term" value="C:plasma membrane"/>
    <property type="evidence" value="ECO:0007669"/>
    <property type="project" value="UniProtKB-SubCell"/>
</dbReference>
<dbReference type="InterPro" id="IPR004358">
    <property type="entry name" value="Sig_transdc_His_kin-like_C"/>
</dbReference>
<dbReference type="Gene3D" id="6.10.340.10">
    <property type="match status" value="1"/>
</dbReference>
<dbReference type="Gene3D" id="3.30.565.10">
    <property type="entry name" value="Histidine kinase-like ATPase, C-terminal domain"/>
    <property type="match status" value="1"/>
</dbReference>
<evidence type="ECO:0000256" key="11">
    <source>
        <dbReference type="ARBA" id="ARBA00023136"/>
    </source>
</evidence>
<dbReference type="GO" id="GO:0004721">
    <property type="term" value="F:phosphoprotein phosphatase activity"/>
    <property type="evidence" value="ECO:0007669"/>
    <property type="project" value="TreeGrafter"/>
</dbReference>
<evidence type="ECO:0000256" key="4">
    <source>
        <dbReference type="ARBA" id="ARBA00022475"/>
    </source>
</evidence>
<dbReference type="InterPro" id="IPR050351">
    <property type="entry name" value="BphY/WalK/GraS-like"/>
</dbReference>
<dbReference type="InterPro" id="IPR005467">
    <property type="entry name" value="His_kinase_dom"/>
</dbReference>
<dbReference type="RefSeq" id="WP_098541363.1">
    <property type="nucleotide sequence ID" value="NZ_NUYN01000036.1"/>
</dbReference>
<keyword evidence="13" id="KW-1133">Transmembrane helix</keyword>
<evidence type="ECO:0000256" key="9">
    <source>
        <dbReference type="ARBA" id="ARBA00022840"/>
    </source>
</evidence>
<organism evidence="16 17">
    <name type="scientific">Bacillus cereus</name>
    <dbReference type="NCBI Taxonomy" id="1396"/>
    <lineage>
        <taxon>Bacteria</taxon>
        <taxon>Bacillati</taxon>
        <taxon>Bacillota</taxon>
        <taxon>Bacilli</taxon>
        <taxon>Bacillales</taxon>
        <taxon>Bacillaceae</taxon>
        <taxon>Bacillus</taxon>
        <taxon>Bacillus cereus group</taxon>
    </lineage>
</organism>
<dbReference type="PRINTS" id="PR00344">
    <property type="entry name" value="BCTRLSENSOR"/>
</dbReference>
<sequence>MNKIREIIRMKRITYKLFLITSVILFSFAVFIYVTLYFFLPTFYEKYKTNQLQIGIEEMIEKSKELTFEEAKPLLAEYGMKNNALLFIQNNAGRIVYSPSIPIVGGGSFPMPDNQIVTIGKVDSKNTSTNSYRITRPIHFQDITLILNVDATLQPINEASQVLTLFIPYISIIVIIIGIGSAYLYSRLITRPILYINQGAQKMANLDFSEKIEVRSNDELGELSNSLNDMSINLQENMQALQKANQQLKSDIEKERELEKKRREFFAIVSHELKTPLTTLKGHLEGMIYNIGPYKDRDTYLQKNFQTVQDMEKLIREILSISRLEQHTFKPRLEKVNLSELIHTVIKKLEFFASQKDIQMIEKITPNIFVYTDLGLLEKALKNIIHNGIMYSPRGERVYMQLNQRAQHTDIQFQVMNTGIQIKDEDLQEIFKPFYRVEKSRNRDTGGSGLGLYLVQQVFEALSIKYNVKNIEDSVQFSITFPLTKSE</sequence>
<evidence type="ECO:0000256" key="12">
    <source>
        <dbReference type="SAM" id="Coils"/>
    </source>
</evidence>
<dbReference type="SMART" id="SM00387">
    <property type="entry name" value="HATPase_c"/>
    <property type="match status" value="1"/>
</dbReference>
<keyword evidence="7" id="KW-0547">Nucleotide-binding</keyword>
<dbReference type="InterPro" id="IPR036097">
    <property type="entry name" value="HisK_dim/P_sf"/>
</dbReference>
<dbReference type="GO" id="GO:0000155">
    <property type="term" value="F:phosphorelay sensor kinase activity"/>
    <property type="evidence" value="ECO:0007669"/>
    <property type="project" value="InterPro"/>
</dbReference>
<dbReference type="Proteomes" id="UP000225182">
    <property type="component" value="Unassembled WGS sequence"/>
</dbReference>
<evidence type="ECO:0000256" key="6">
    <source>
        <dbReference type="ARBA" id="ARBA00022679"/>
    </source>
</evidence>
<dbReference type="PANTHER" id="PTHR45453:SF3">
    <property type="entry name" value="HISTIDINE KINASE"/>
    <property type="match status" value="1"/>
</dbReference>
<proteinExistence type="predicted"/>
<keyword evidence="12" id="KW-0175">Coiled coil</keyword>
<dbReference type="PROSITE" id="PS50109">
    <property type="entry name" value="HIS_KIN"/>
    <property type="match status" value="1"/>
</dbReference>
<keyword evidence="9" id="KW-0067">ATP-binding</keyword>
<dbReference type="PANTHER" id="PTHR45453">
    <property type="entry name" value="PHOSPHATE REGULON SENSOR PROTEIN PHOR"/>
    <property type="match status" value="1"/>
</dbReference>
<evidence type="ECO:0000259" key="14">
    <source>
        <dbReference type="PROSITE" id="PS50109"/>
    </source>
</evidence>
<feature type="transmembrane region" description="Helical" evidence="13">
    <location>
        <begin position="166"/>
        <end position="185"/>
    </location>
</feature>
<dbReference type="GO" id="GO:0005524">
    <property type="term" value="F:ATP binding"/>
    <property type="evidence" value="ECO:0007669"/>
    <property type="project" value="UniProtKB-KW"/>
</dbReference>
<feature type="domain" description="HAMP" evidence="15">
    <location>
        <begin position="187"/>
        <end position="239"/>
    </location>
</feature>
<dbReference type="EC" id="2.7.13.3" evidence="3"/>
<dbReference type="Pfam" id="PF00512">
    <property type="entry name" value="HisKA"/>
    <property type="match status" value="1"/>
</dbReference>
<name>A0A2B1K7G0_BACCE</name>
<keyword evidence="11 13" id="KW-0472">Membrane</keyword>
<dbReference type="InterPro" id="IPR003660">
    <property type="entry name" value="HAMP_dom"/>
</dbReference>
<feature type="domain" description="Histidine kinase" evidence="14">
    <location>
        <begin position="268"/>
        <end position="485"/>
    </location>
</feature>
<dbReference type="Pfam" id="PF00672">
    <property type="entry name" value="HAMP"/>
    <property type="match status" value="1"/>
</dbReference>
<evidence type="ECO:0000256" key="8">
    <source>
        <dbReference type="ARBA" id="ARBA00022777"/>
    </source>
</evidence>
<dbReference type="Gene3D" id="1.10.287.130">
    <property type="match status" value="1"/>
</dbReference>
<dbReference type="CDD" id="cd06225">
    <property type="entry name" value="HAMP"/>
    <property type="match status" value="1"/>
</dbReference>
<keyword evidence="13" id="KW-0812">Transmembrane</keyword>
<feature type="transmembrane region" description="Helical" evidence="13">
    <location>
        <begin position="17"/>
        <end position="40"/>
    </location>
</feature>
<reference evidence="16 17" key="1">
    <citation type="submission" date="2017-09" db="EMBL/GenBank/DDBJ databases">
        <title>Large-scale bioinformatics analysis of Bacillus genomes uncovers conserved roles of natural products in bacterial physiology.</title>
        <authorList>
            <consortium name="Agbiome Team Llc"/>
            <person name="Bleich R.M."/>
            <person name="Grubbs K.J."/>
            <person name="Santa Maria K.C."/>
            <person name="Allen S.E."/>
            <person name="Farag S."/>
            <person name="Shank E.A."/>
            <person name="Bowers A."/>
        </authorList>
    </citation>
    <scope>NUCLEOTIDE SEQUENCE [LARGE SCALE GENOMIC DNA]</scope>
    <source>
        <strain evidence="16 17">AFS076905</strain>
    </source>
</reference>
<protein>
    <recommendedName>
        <fullName evidence="3">histidine kinase</fullName>
        <ecNumber evidence="3">2.7.13.3</ecNumber>
    </recommendedName>
</protein>
<dbReference type="EMBL" id="NUYN01000036">
    <property type="protein sequence ID" value="PFN20865.1"/>
    <property type="molecule type" value="Genomic_DNA"/>
</dbReference>
<evidence type="ECO:0000256" key="5">
    <source>
        <dbReference type="ARBA" id="ARBA00022553"/>
    </source>
</evidence>
<dbReference type="InterPro" id="IPR036890">
    <property type="entry name" value="HATPase_C_sf"/>
</dbReference>
<feature type="coiled-coil region" evidence="12">
    <location>
        <begin position="227"/>
        <end position="261"/>
    </location>
</feature>
<evidence type="ECO:0000256" key="1">
    <source>
        <dbReference type="ARBA" id="ARBA00000085"/>
    </source>
</evidence>
<dbReference type="PROSITE" id="PS50885">
    <property type="entry name" value="HAMP"/>
    <property type="match status" value="1"/>
</dbReference>
<gene>
    <name evidence="16" type="ORF">COJ50_21055</name>
</gene>
<evidence type="ECO:0000256" key="2">
    <source>
        <dbReference type="ARBA" id="ARBA00004651"/>
    </source>
</evidence>
<keyword evidence="4" id="KW-1003">Cell membrane</keyword>
<evidence type="ECO:0000259" key="15">
    <source>
        <dbReference type="PROSITE" id="PS50885"/>
    </source>
</evidence>
<comment type="subcellular location">
    <subcellularLocation>
        <location evidence="2">Cell membrane</location>
        <topology evidence="2">Multi-pass membrane protein</topology>
    </subcellularLocation>
</comment>
<evidence type="ECO:0000256" key="7">
    <source>
        <dbReference type="ARBA" id="ARBA00022741"/>
    </source>
</evidence>
<dbReference type="InterPro" id="IPR003594">
    <property type="entry name" value="HATPase_dom"/>
</dbReference>
<dbReference type="CDD" id="cd00082">
    <property type="entry name" value="HisKA"/>
    <property type="match status" value="1"/>
</dbReference>